<organism evidence="1 2">
    <name type="scientific">Romboutsia hominis</name>
    <dbReference type="NCBI Taxonomy" id="1507512"/>
    <lineage>
        <taxon>Bacteria</taxon>
        <taxon>Bacillati</taxon>
        <taxon>Bacillota</taxon>
        <taxon>Clostridia</taxon>
        <taxon>Peptostreptococcales</taxon>
        <taxon>Peptostreptococcaceae</taxon>
        <taxon>Romboutsia</taxon>
    </lineage>
</organism>
<reference evidence="1 2" key="1">
    <citation type="submission" date="2014-09" db="EMBL/GenBank/DDBJ databases">
        <authorList>
            <person name="Hornung B.V."/>
        </authorList>
    </citation>
    <scope>NUCLEOTIDE SEQUENCE [LARGE SCALE GENOMIC DNA]</scope>
    <source>
        <strain evidence="1 2">FRIFI</strain>
    </source>
</reference>
<dbReference type="KEGG" id="rhom:FRIFI_1140"/>
<sequence length="178" mass="20896">MQDKNKTLEKQLCNFTIEYTSIRLKELVQKAKENEVDFNDNLLKDLTEITFSYNFFNEVEELELDFPLHNKVENLLNALKTIKELNNLTDKECYLGQIYNTYSNYCDKCKNVDDYLKRDELKKYLLTNILSFNDIDPSSIVNSKIESVIDLWISTLSDFNCKNENGVSSKFQEQLGKL</sequence>
<dbReference type="AlphaFoldDB" id="A0A2P2BQQ2"/>
<gene>
    <name evidence="1" type="ORF">FRIFI_1140</name>
</gene>
<proteinExistence type="predicted"/>
<evidence type="ECO:0000313" key="1">
    <source>
        <dbReference type="EMBL" id="CEI72679.1"/>
    </source>
</evidence>
<protein>
    <submittedName>
        <fullName evidence="1">Uncharacterized protein</fullName>
    </submittedName>
</protein>
<dbReference type="EMBL" id="LN650648">
    <property type="protein sequence ID" value="CEI72679.1"/>
    <property type="molecule type" value="Genomic_DNA"/>
</dbReference>
<evidence type="ECO:0000313" key="2">
    <source>
        <dbReference type="Proteomes" id="UP000245695"/>
    </source>
</evidence>
<name>A0A2P2BQQ2_9FIRM</name>
<keyword evidence="2" id="KW-1185">Reference proteome</keyword>
<dbReference type="Proteomes" id="UP000245695">
    <property type="component" value="Chromosome 1"/>
</dbReference>
<accession>A0A2P2BQQ2</accession>
<dbReference type="RefSeq" id="WP_166505277.1">
    <property type="nucleotide sequence ID" value="NZ_LN650648.1"/>
</dbReference>